<dbReference type="InterPro" id="IPR051120">
    <property type="entry name" value="ABC_AA/LPS_Transport"/>
</dbReference>
<reference evidence="5 6" key="1">
    <citation type="submission" date="2017-04" db="EMBL/GenBank/DDBJ databases">
        <authorList>
            <person name="Afonso C.L."/>
            <person name="Miller P.J."/>
            <person name="Scott M.A."/>
            <person name="Spackman E."/>
            <person name="Goraichik I."/>
            <person name="Dimitrov K.M."/>
            <person name="Suarez D.L."/>
            <person name="Swayne D.E."/>
        </authorList>
    </citation>
    <scope>NUCLEOTIDE SEQUENCE [LARGE SCALE GENOMIC DNA]</scope>
    <source>
        <strain evidence="5 6">CGMCC 1.12644</strain>
    </source>
</reference>
<dbReference type="EMBL" id="FWYD01000021">
    <property type="protein sequence ID" value="SMD03889.1"/>
    <property type="molecule type" value="Genomic_DNA"/>
</dbReference>
<dbReference type="Pfam" id="PF00005">
    <property type="entry name" value="ABC_tran"/>
    <property type="match status" value="1"/>
</dbReference>
<evidence type="ECO:0000313" key="6">
    <source>
        <dbReference type="Proteomes" id="UP000192330"/>
    </source>
</evidence>
<proteinExistence type="predicted"/>
<dbReference type="GO" id="GO:0042941">
    <property type="term" value="P:D-alanine transmembrane transport"/>
    <property type="evidence" value="ECO:0007669"/>
    <property type="project" value="TreeGrafter"/>
</dbReference>
<dbReference type="CDD" id="cd03219">
    <property type="entry name" value="ABC_Mj1267_LivG_branched"/>
    <property type="match status" value="1"/>
</dbReference>
<dbReference type="InterPro" id="IPR003593">
    <property type="entry name" value="AAA+_ATPase"/>
</dbReference>
<organism evidence="5 6">
    <name type="scientific">Primorskyibacter flagellatus</name>
    <dbReference type="NCBI Taxonomy" id="1387277"/>
    <lineage>
        <taxon>Bacteria</taxon>
        <taxon>Pseudomonadati</taxon>
        <taxon>Pseudomonadota</taxon>
        <taxon>Alphaproteobacteria</taxon>
        <taxon>Rhodobacterales</taxon>
        <taxon>Roseobacteraceae</taxon>
        <taxon>Primorskyibacter</taxon>
    </lineage>
</organism>
<dbReference type="GO" id="GO:0005886">
    <property type="term" value="C:plasma membrane"/>
    <property type="evidence" value="ECO:0007669"/>
    <property type="project" value="TreeGrafter"/>
</dbReference>
<dbReference type="GO" id="GO:0015188">
    <property type="term" value="F:L-isoleucine transmembrane transporter activity"/>
    <property type="evidence" value="ECO:0007669"/>
    <property type="project" value="TreeGrafter"/>
</dbReference>
<dbReference type="AlphaFoldDB" id="A0A1W2E2C7"/>
<dbReference type="GO" id="GO:0005524">
    <property type="term" value="F:ATP binding"/>
    <property type="evidence" value="ECO:0007669"/>
    <property type="project" value="UniProtKB-KW"/>
</dbReference>
<dbReference type="PANTHER" id="PTHR45772:SF7">
    <property type="entry name" value="AMINO ACID ABC TRANSPORTER ATP-BINDING PROTEIN"/>
    <property type="match status" value="1"/>
</dbReference>
<dbReference type="Gene3D" id="3.40.50.300">
    <property type="entry name" value="P-loop containing nucleotide triphosphate hydrolases"/>
    <property type="match status" value="1"/>
</dbReference>
<dbReference type="OrthoDB" id="9806149at2"/>
<name>A0A1W2E2C7_9RHOB</name>
<dbReference type="PANTHER" id="PTHR45772">
    <property type="entry name" value="CONSERVED COMPONENT OF ABC TRANSPORTER FOR NATURAL AMINO ACIDS-RELATED"/>
    <property type="match status" value="1"/>
</dbReference>
<gene>
    <name evidence="5" type="ORF">SAMN06295998_12120</name>
</gene>
<dbReference type="InterPro" id="IPR027417">
    <property type="entry name" value="P-loop_NTPase"/>
</dbReference>
<evidence type="ECO:0000256" key="3">
    <source>
        <dbReference type="ARBA" id="ARBA00022840"/>
    </source>
</evidence>
<dbReference type="GO" id="GO:1903806">
    <property type="term" value="P:L-isoleucine import across plasma membrane"/>
    <property type="evidence" value="ECO:0007669"/>
    <property type="project" value="TreeGrafter"/>
</dbReference>
<dbReference type="SMART" id="SM00382">
    <property type="entry name" value="AAA"/>
    <property type="match status" value="1"/>
</dbReference>
<keyword evidence="6" id="KW-1185">Reference proteome</keyword>
<dbReference type="GO" id="GO:0015808">
    <property type="term" value="P:L-alanine transport"/>
    <property type="evidence" value="ECO:0007669"/>
    <property type="project" value="TreeGrafter"/>
</dbReference>
<dbReference type="Pfam" id="PF12399">
    <property type="entry name" value="BCA_ABC_TP_C"/>
    <property type="match status" value="1"/>
</dbReference>
<accession>A0A1W2E2C7</accession>
<dbReference type="RefSeq" id="WP_084354195.1">
    <property type="nucleotide sequence ID" value="NZ_FWYD01000021.1"/>
</dbReference>
<evidence type="ECO:0000259" key="4">
    <source>
        <dbReference type="PROSITE" id="PS50893"/>
    </source>
</evidence>
<dbReference type="GO" id="GO:0015192">
    <property type="term" value="F:L-phenylalanine transmembrane transporter activity"/>
    <property type="evidence" value="ECO:0007669"/>
    <property type="project" value="TreeGrafter"/>
</dbReference>
<dbReference type="PROSITE" id="PS50893">
    <property type="entry name" value="ABC_TRANSPORTER_2"/>
    <property type="match status" value="1"/>
</dbReference>
<evidence type="ECO:0000256" key="2">
    <source>
        <dbReference type="ARBA" id="ARBA00022741"/>
    </source>
</evidence>
<keyword evidence="1" id="KW-0813">Transport</keyword>
<feature type="domain" description="ABC transporter" evidence="4">
    <location>
        <begin position="5"/>
        <end position="238"/>
    </location>
</feature>
<evidence type="ECO:0000256" key="1">
    <source>
        <dbReference type="ARBA" id="ARBA00022448"/>
    </source>
</evidence>
<evidence type="ECO:0000313" key="5">
    <source>
        <dbReference type="EMBL" id="SMD03889.1"/>
    </source>
</evidence>
<dbReference type="InterPro" id="IPR003439">
    <property type="entry name" value="ABC_transporter-like_ATP-bd"/>
</dbReference>
<dbReference type="InterPro" id="IPR032823">
    <property type="entry name" value="BCA_ABC_TP_C"/>
</dbReference>
<dbReference type="GO" id="GO:0005304">
    <property type="term" value="F:L-valine transmembrane transporter activity"/>
    <property type="evidence" value="ECO:0007669"/>
    <property type="project" value="TreeGrafter"/>
</dbReference>
<dbReference type="SUPFAM" id="SSF52540">
    <property type="entry name" value="P-loop containing nucleoside triphosphate hydrolases"/>
    <property type="match status" value="1"/>
</dbReference>
<dbReference type="Proteomes" id="UP000192330">
    <property type="component" value="Unassembled WGS sequence"/>
</dbReference>
<keyword evidence="2" id="KW-0547">Nucleotide-binding</keyword>
<sequence length="242" mass="25749">MTQILELNGVSKSFGAVTVADGLTYGLIQGEALGVLGPNGAGKTSMFNLITGTLQPDGGRITFAGEDITSNSAARRSRAGIARSFQVPQPFTHMTVFENAMVAATQSAGLRGHEAERLCVDVLDQTELLGKANDRAGGLTLLNRKRLELTRALCAKPRLLLLDEIAGGLTEAECTSLISTIKSIHANGVSIIWIEHVVHALMAVVERLIVIDFGRKIAEGEPKAIMDSPEVQEIYLGIEADA</sequence>
<dbReference type="GO" id="GO:1903805">
    <property type="term" value="P:L-valine import across plasma membrane"/>
    <property type="evidence" value="ECO:0007669"/>
    <property type="project" value="TreeGrafter"/>
</dbReference>
<keyword evidence="3 5" id="KW-0067">ATP-binding</keyword>
<dbReference type="STRING" id="1387277.SAMN06295998_12120"/>
<protein>
    <submittedName>
        <fullName evidence="5">Amino acid/amide ABC transporter ATP-binding protein 1, HAAT family</fullName>
    </submittedName>
</protein>
<dbReference type="GO" id="GO:0016887">
    <property type="term" value="F:ATP hydrolysis activity"/>
    <property type="evidence" value="ECO:0007669"/>
    <property type="project" value="InterPro"/>
</dbReference>